<keyword evidence="8" id="KW-1185">Reference proteome</keyword>
<keyword evidence="1 5" id="KW-0732">Signal</keyword>
<dbReference type="PANTHER" id="PTHR12231:SF253">
    <property type="entry name" value="DPR-INTERACTING PROTEIN ETA, ISOFORM B-RELATED"/>
    <property type="match status" value="1"/>
</dbReference>
<feature type="signal peptide" evidence="5">
    <location>
        <begin position="1"/>
        <end position="23"/>
    </location>
</feature>
<dbReference type="EMBL" id="VXIV02001535">
    <property type="protein sequence ID" value="KAF6032100.1"/>
    <property type="molecule type" value="Genomic_DNA"/>
</dbReference>
<dbReference type="InterPro" id="IPR013783">
    <property type="entry name" value="Ig-like_fold"/>
</dbReference>
<evidence type="ECO:0000256" key="5">
    <source>
        <dbReference type="SAM" id="SignalP"/>
    </source>
</evidence>
<feature type="domain" description="Ig-like" evidence="6">
    <location>
        <begin position="19"/>
        <end position="133"/>
    </location>
</feature>
<comment type="caution">
    <text evidence="7">The sequence shown here is derived from an EMBL/GenBank/DDBJ whole genome shotgun (WGS) entry which is preliminary data.</text>
</comment>
<name>A0A7J7K0E1_BUGNE</name>
<reference evidence="7" key="1">
    <citation type="submission" date="2020-06" db="EMBL/GenBank/DDBJ databases">
        <title>Draft genome of Bugula neritina, a colonial animal packing powerful symbionts and potential medicines.</title>
        <authorList>
            <person name="Rayko M."/>
        </authorList>
    </citation>
    <scope>NUCLEOTIDE SEQUENCE [LARGE SCALE GENOMIC DNA]</scope>
    <source>
        <strain evidence="7">Kwan_BN1</strain>
    </source>
</reference>
<dbReference type="SUPFAM" id="SSF48726">
    <property type="entry name" value="Immunoglobulin"/>
    <property type="match status" value="2"/>
</dbReference>
<dbReference type="PANTHER" id="PTHR12231">
    <property type="entry name" value="CTX-RELATED TYPE I TRANSMEMBRANE PROTEIN"/>
    <property type="match status" value="1"/>
</dbReference>
<keyword evidence="2" id="KW-0677">Repeat</keyword>
<organism evidence="7 8">
    <name type="scientific">Bugula neritina</name>
    <name type="common">Brown bryozoan</name>
    <name type="synonym">Sertularia neritina</name>
    <dbReference type="NCBI Taxonomy" id="10212"/>
    <lineage>
        <taxon>Eukaryota</taxon>
        <taxon>Metazoa</taxon>
        <taxon>Spiralia</taxon>
        <taxon>Lophotrochozoa</taxon>
        <taxon>Bryozoa</taxon>
        <taxon>Gymnolaemata</taxon>
        <taxon>Cheilostomatida</taxon>
        <taxon>Flustrina</taxon>
        <taxon>Buguloidea</taxon>
        <taxon>Bugulidae</taxon>
        <taxon>Bugula</taxon>
    </lineage>
</organism>
<gene>
    <name evidence="7" type="ORF">EB796_009600</name>
</gene>
<evidence type="ECO:0000256" key="4">
    <source>
        <dbReference type="ARBA" id="ARBA00023319"/>
    </source>
</evidence>
<dbReference type="InterPro" id="IPR036179">
    <property type="entry name" value="Ig-like_dom_sf"/>
</dbReference>
<sequence>MLSNTAIVLFVLISASLNPSAAPLKKKLRFSKAAVAKFTSGILADGSIITVTEGDAITIPCEANGTRTPVFHWLFNDEYFEQGPLDTVATNLISPKHSHHRTTVKANLYIKNAKLEHAGKYTCIADSLTKRVTSTFEVVVKERTADDLVVKSSEKSPMIYQWTTSIFQLQGTTLYAVCRATQGHTSAAPKIRWTMNDMEGNEIRQITENENIKIHGNGDLEVHNLDYDFHFWNGTLTCTAINDDGLQEDFNCCILVNYLSSLSIYSQS</sequence>
<dbReference type="Proteomes" id="UP000593567">
    <property type="component" value="Unassembled WGS sequence"/>
</dbReference>
<dbReference type="AlphaFoldDB" id="A0A7J7K0E1"/>
<accession>A0A7J7K0E1</accession>
<dbReference type="InterPro" id="IPR003598">
    <property type="entry name" value="Ig_sub2"/>
</dbReference>
<proteinExistence type="predicted"/>
<dbReference type="Gene3D" id="2.60.40.10">
    <property type="entry name" value="Immunoglobulins"/>
    <property type="match status" value="2"/>
</dbReference>
<dbReference type="GO" id="GO:0043005">
    <property type="term" value="C:neuron projection"/>
    <property type="evidence" value="ECO:0007669"/>
    <property type="project" value="TreeGrafter"/>
</dbReference>
<dbReference type="InterPro" id="IPR003599">
    <property type="entry name" value="Ig_sub"/>
</dbReference>
<feature type="chain" id="PRO_5029789198" description="Ig-like domain-containing protein" evidence="5">
    <location>
        <begin position="24"/>
        <end position="268"/>
    </location>
</feature>
<feature type="domain" description="Ig-like" evidence="6">
    <location>
        <begin position="157"/>
        <end position="251"/>
    </location>
</feature>
<evidence type="ECO:0000313" key="7">
    <source>
        <dbReference type="EMBL" id="KAF6032100.1"/>
    </source>
</evidence>
<dbReference type="InterPro" id="IPR051170">
    <property type="entry name" value="Neural/epithelial_adhesion"/>
</dbReference>
<keyword evidence="4" id="KW-0393">Immunoglobulin domain</keyword>
<evidence type="ECO:0000256" key="1">
    <source>
        <dbReference type="ARBA" id="ARBA00022729"/>
    </source>
</evidence>
<protein>
    <recommendedName>
        <fullName evidence="6">Ig-like domain-containing protein</fullName>
    </recommendedName>
</protein>
<evidence type="ECO:0000256" key="3">
    <source>
        <dbReference type="ARBA" id="ARBA00023157"/>
    </source>
</evidence>
<dbReference type="CDD" id="cd00096">
    <property type="entry name" value="Ig"/>
    <property type="match status" value="2"/>
</dbReference>
<dbReference type="PROSITE" id="PS50835">
    <property type="entry name" value="IG_LIKE"/>
    <property type="match status" value="2"/>
</dbReference>
<dbReference type="SMART" id="SM00408">
    <property type="entry name" value="IGc2"/>
    <property type="match status" value="1"/>
</dbReference>
<keyword evidence="3" id="KW-1015">Disulfide bond</keyword>
<evidence type="ECO:0000313" key="8">
    <source>
        <dbReference type="Proteomes" id="UP000593567"/>
    </source>
</evidence>
<dbReference type="OrthoDB" id="428111at2759"/>
<dbReference type="InterPro" id="IPR007110">
    <property type="entry name" value="Ig-like_dom"/>
</dbReference>
<evidence type="ECO:0000259" key="6">
    <source>
        <dbReference type="PROSITE" id="PS50835"/>
    </source>
</evidence>
<dbReference type="SMART" id="SM00409">
    <property type="entry name" value="IG"/>
    <property type="match status" value="1"/>
</dbReference>
<evidence type="ECO:0000256" key="2">
    <source>
        <dbReference type="ARBA" id="ARBA00022737"/>
    </source>
</evidence>
<dbReference type="Pfam" id="PF13927">
    <property type="entry name" value="Ig_3"/>
    <property type="match status" value="1"/>
</dbReference>